<feature type="region of interest" description="Disordered" evidence="1">
    <location>
        <begin position="103"/>
        <end position="126"/>
    </location>
</feature>
<feature type="region of interest" description="Disordered" evidence="1">
    <location>
        <begin position="276"/>
        <end position="341"/>
    </location>
</feature>
<dbReference type="AlphaFoldDB" id="A0A177CYW1"/>
<evidence type="ECO:0000256" key="1">
    <source>
        <dbReference type="SAM" id="MobiDB-lite"/>
    </source>
</evidence>
<feature type="region of interest" description="Disordered" evidence="1">
    <location>
        <begin position="407"/>
        <end position="438"/>
    </location>
</feature>
<dbReference type="EMBL" id="KV441548">
    <property type="protein sequence ID" value="OAG12693.1"/>
    <property type="molecule type" value="Genomic_DNA"/>
</dbReference>
<evidence type="ECO:0000313" key="3">
    <source>
        <dbReference type="Proteomes" id="UP000077069"/>
    </source>
</evidence>
<name>A0A177CYW1_9PLEO</name>
<protein>
    <submittedName>
        <fullName evidence="2">Uncharacterized protein</fullName>
    </submittedName>
</protein>
<dbReference type="RefSeq" id="XP_018043058.1">
    <property type="nucleotide sequence ID" value="XM_018183607.1"/>
</dbReference>
<dbReference type="GeneID" id="28767093"/>
<feature type="compositionally biased region" description="Low complexity" evidence="1">
    <location>
        <begin position="297"/>
        <end position="311"/>
    </location>
</feature>
<accession>A0A177CYW1</accession>
<keyword evidence="3" id="KW-1185">Reference proteome</keyword>
<dbReference type="Proteomes" id="UP000077069">
    <property type="component" value="Unassembled WGS sequence"/>
</dbReference>
<dbReference type="InParanoid" id="A0A177CYW1"/>
<proteinExistence type="predicted"/>
<evidence type="ECO:0000313" key="2">
    <source>
        <dbReference type="EMBL" id="OAG12693.1"/>
    </source>
</evidence>
<organism evidence="2 3">
    <name type="scientific">Paraphaeosphaeria sporulosa</name>
    <dbReference type="NCBI Taxonomy" id="1460663"/>
    <lineage>
        <taxon>Eukaryota</taxon>
        <taxon>Fungi</taxon>
        <taxon>Dikarya</taxon>
        <taxon>Ascomycota</taxon>
        <taxon>Pezizomycotina</taxon>
        <taxon>Dothideomycetes</taxon>
        <taxon>Pleosporomycetidae</taxon>
        <taxon>Pleosporales</taxon>
        <taxon>Massarineae</taxon>
        <taxon>Didymosphaeriaceae</taxon>
        <taxon>Paraphaeosphaeria</taxon>
    </lineage>
</organism>
<sequence>MGSLTTDAGAARAAKVQICTEKIWVLSKRQHACCMGRWILPNWQKRGALRMASNAEVGVLLVRRSLGGGPMMVECGAGPAVSQSRKSRLAAVAAHHCAVCRPRARGSRRSHERDDAGSTRANGRRRAGCAVRTLPGEGRLAVLGAGDSRAARDPCLDWRVRFHEAGAQNKPQRWRSARSGGRDERATASAVAWMASARLRGWSGCLRRGTARGCPWPAGLAQWARRPLVFRLGRPLVGRPGRATGAPPAAGLSIGRNTQCPWPAWVRARRAAALTPSVPSPVGAQPALAQGQGRFGGAASPSGLPAALHPLDSSHALPRAPEEPQSRPHHRTPLRRAASPPSVLFSPLRQSAAASLSTPATPRPVPPCHRLLKLSQASSVPIVSLIRVGPALLLSLLCAACSSSSRPPHFTHSKSTRPQPLEQSAPFLHAHRSSVPSS</sequence>
<reference evidence="2 3" key="1">
    <citation type="submission" date="2016-05" db="EMBL/GenBank/DDBJ databases">
        <title>Comparative analysis of secretome profiles of manganese(II)-oxidizing ascomycete fungi.</title>
        <authorList>
            <consortium name="DOE Joint Genome Institute"/>
            <person name="Zeiner C.A."/>
            <person name="Purvine S.O."/>
            <person name="Zink E.M."/>
            <person name="Wu S."/>
            <person name="Pasa-Tolic L."/>
            <person name="Chaput D.L."/>
            <person name="Haridas S."/>
            <person name="Grigoriev I.V."/>
            <person name="Santelli C.M."/>
            <person name="Hansel C.M."/>
        </authorList>
    </citation>
    <scope>NUCLEOTIDE SEQUENCE [LARGE SCALE GENOMIC DNA]</scope>
    <source>
        <strain evidence="2 3">AP3s5-JAC2a</strain>
    </source>
</reference>
<gene>
    <name evidence="2" type="ORF">CC84DRAFT_1227275</name>
</gene>